<evidence type="ECO:0000259" key="1">
    <source>
        <dbReference type="Pfam" id="PF06114"/>
    </source>
</evidence>
<dbReference type="Pfam" id="PF06114">
    <property type="entry name" value="Peptidase_M78"/>
    <property type="match status" value="1"/>
</dbReference>
<reference evidence="2" key="1">
    <citation type="journal article" date="2014" name="Int. J. Syst. Evol. Microbiol.">
        <title>Complete genome sequence of Corynebacterium casei LMG S-19264T (=DSM 44701T), isolated from a smear-ripened cheese.</title>
        <authorList>
            <consortium name="US DOE Joint Genome Institute (JGI-PGF)"/>
            <person name="Walter F."/>
            <person name="Albersmeier A."/>
            <person name="Kalinowski J."/>
            <person name="Ruckert C."/>
        </authorList>
    </citation>
    <scope>NUCLEOTIDE SEQUENCE</scope>
    <source>
        <strain evidence="2">CGMCC 1.16134</strain>
    </source>
</reference>
<dbReference type="EMBL" id="BMKR01000006">
    <property type="protein sequence ID" value="GGF73318.1"/>
    <property type="molecule type" value="Genomic_DNA"/>
</dbReference>
<dbReference type="InterPro" id="IPR010359">
    <property type="entry name" value="IrrE_HExxH"/>
</dbReference>
<dbReference type="Gene3D" id="1.10.10.2910">
    <property type="match status" value="1"/>
</dbReference>
<sequence>MERIIGKLARKYKTNNPFEIARELNILIRFVSMPEGTRGLYYRKLRRRFIVIDSELDENWQRIVCAHELGHDRLHPGLSRFWIDEYTFFNSGKYERQANLFALRLLTYNIDMQEDESLNAYLLRCGIPKELHSTFI</sequence>
<dbReference type="RefSeq" id="WP_189024038.1">
    <property type="nucleotide sequence ID" value="NZ_BMKR01000006.1"/>
</dbReference>
<organism evidence="2 3">
    <name type="scientific">Paenibacillus albidus</name>
    <dbReference type="NCBI Taxonomy" id="2041023"/>
    <lineage>
        <taxon>Bacteria</taxon>
        <taxon>Bacillati</taxon>
        <taxon>Bacillota</taxon>
        <taxon>Bacilli</taxon>
        <taxon>Bacillales</taxon>
        <taxon>Paenibacillaceae</taxon>
        <taxon>Paenibacillus</taxon>
    </lineage>
</organism>
<evidence type="ECO:0000313" key="3">
    <source>
        <dbReference type="Proteomes" id="UP000637643"/>
    </source>
</evidence>
<keyword evidence="3" id="KW-1185">Reference proteome</keyword>
<comment type="caution">
    <text evidence="2">The sequence shown here is derived from an EMBL/GenBank/DDBJ whole genome shotgun (WGS) entry which is preliminary data.</text>
</comment>
<gene>
    <name evidence="2" type="ORF">GCM10010912_18170</name>
</gene>
<name>A0A917FFM3_9BACL</name>
<dbReference type="AlphaFoldDB" id="A0A917FFM3"/>
<proteinExistence type="predicted"/>
<protein>
    <submittedName>
        <fullName evidence="2">ImmA/IrrE family metallo-endopeptidase</fullName>
    </submittedName>
</protein>
<feature type="domain" description="IrrE N-terminal-like" evidence="1">
    <location>
        <begin position="22"/>
        <end position="107"/>
    </location>
</feature>
<accession>A0A917FFM3</accession>
<evidence type="ECO:0000313" key="2">
    <source>
        <dbReference type="EMBL" id="GGF73318.1"/>
    </source>
</evidence>
<dbReference type="Proteomes" id="UP000637643">
    <property type="component" value="Unassembled WGS sequence"/>
</dbReference>
<reference evidence="2" key="2">
    <citation type="submission" date="2020-09" db="EMBL/GenBank/DDBJ databases">
        <authorList>
            <person name="Sun Q."/>
            <person name="Zhou Y."/>
        </authorList>
    </citation>
    <scope>NUCLEOTIDE SEQUENCE</scope>
    <source>
        <strain evidence="2">CGMCC 1.16134</strain>
    </source>
</reference>